<feature type="domain" description="HTH luxR-type" evidence="3">
    <location>
        <begin position="135"/>
        <end position="200"/>
    </location>
</feature>
<sequence>MTIQLLLADDQAMVRGALAALLDLETDLQVVAQVGRGDEVLDAVRASSPDVCLLDIEMPGLDGLEVARLLAREAPGVRSLIVTTFGRPGYVRRALEAGASGFVVKDAPASELAEAVRRVHAGLRVVDPALATESLYGGASPLTARERETLLLAMEGHRAPDIAARLFLSPGTIRNHLSSAIAKTGTSTAVEAAREAQSRGWL</sequence>
<name>A0A6I3IX15_9MICO</name>
<dbReference type="InterPro" id="IPR016032">
    <property type="entry name" value="Sig_transdc_resp-reg_C-effctor"/>
</dbReference>
<dbReference type="Pfam" id="PF00196">
    <property type="entry name" value="GerE"/>
    <property type="match status" value="1"/>
</dbReference>
<dbReference type="GO" id="GO:0006355">
    <property type="term" value="P:regulation of DNA-templated transcription"/>
    <property type="evidence" value="ECO:0007669"/>
    <property type="project" value="InterPro"/>
</dbReference>
<evidence type="ECO:0000259" key="3">
    <source>
        <dbReference type="PROSITE" id="PS50043"/>
    </source>
</evidence>
<protein>
    <submittedName>
        <fullName evidence="5">Response regulator</fullName>
    </submittedName>
</protein>
<reference evidence="5 6" key="1">
    <citation type="submission" date="2019-11" db="EMBL/GenBank/DDBJ databases">
        <title>Whole genome sequencing identifies a novel species of the genus Arsenicicoccus isolated from human blood.</title>
        <authorList>
            <person name="Jeong J.H."/>
            <person name="Kweon O.J."/>
            <person name="Kim H.R."/>
            <person name="Kim T.-H."/>
            <person name="Ha S.-M."/>
            <person name="Lee M.-K."/>
        </authorList>
    </citation>
    <scope>NUCLEOTIDE SEQUENCE [LARGE SCALE GENOMIC DNA]</scope>
    <source>
        <strain evidence="5 6">MKL-02</strain>
    </source>
</reference>
<dbReference type="PANTHER" id="PTHR43214:SF42">
    <property type="entry name" value="TRANSCRIPTIONAL REGULATORY PROTEIN DESR"/>
    <property type="match status" value="1"/>
</dbReference>
<dbReference type="PROSITE" id="PS00622">
    <property type="entry name" value="HTH_LUXR_1"/>
    <property type="match status" value="1"/>
</dbReference>
<dbReference type="EMBL" id="WLVL01000019">
    <property type="protein sequence ID" value="MTB71426.1"/>
    <property type="molecule type" value="Genomic_DNA"/>
</dbReference>
<dbReference type="SUPFAM" id="SSF46894">
    <property type="entry name" value="C-terminal effector domain of the bipartite response regulators"/>
    <property type="match status" value="1"/>
</dbReference>
<dbReference type="CDD" id="cd06170">
    <property type="entry name" value="LuxR_C_like"/>
    <property type="match status" value="1"/>
</dbReference>
<dbReference type="InterPro" id="IPR001789">
    <property type="entry name" value="Sig_transdc_resp-reg_receiver"/>
</dbReference>
<dbReference type="InterPro" id="IPR011006">
    <property type="entry name" value="CheY-like_superfamily"/>
</dbReference>
<evidence type="ECO:0000256" key="1">
    <source>
        <dbReference type="ARBA" id="ARBA00023125"/>
    </source>
</evidence>
<dbReference type="CDD" id="cd19930">
    <property type="entry name" value="REC_DesR-like"/>
    <property type="match status" value="1"/>
</dbReference>
<dbReference type="Pfam" id="PF00072">
    <property type="entry name" value="Response_reg"/>
    <property type="match status" value="1"/>
</dbReference>
<dbReference type="SUPFAM" id="SSF52172">
    <property type="entry name" value="CheY-like"/>
    <property type="match status" value="1"/>
</dbReference>
<feature type="modified residue" description="4-aspartylphosphate" evidence="2">
    <location>
        <position position="55"/>
    </location>
</feature>
<keyword evidence="1" id="KW-0238">DNA-binding</keyword>
<feature type="domain" description="Response regulatory" evidence="4">
    <location>
        <begin position="4"/>
        <end position="120"/>
    </location>
</feature>
<dbReference type="SMART" id="SM00448">
    <property type="entry name" value="REC"/>
    <property type="match status" value="1"/>
</dbReference>
<keyword evidence="2" id="KW-0597">Phosphoprotein</keyword>
<comment type="caution">
    <text evidence="5">The sequence shown here is derived from an EMBL/GenBank/DDBJ whole genome shotgun (WGS) entry which is preliminary data.</text>
</comment>
<accession>A0A6I3IX15</accession>
<evidence type="ECO:0000259" key="4">
    <source>
        <dbReference type="PROSITE" id="PS50110"/>
    </source>
</evidence>
<keyword evidence="6" id="KW-1185">Reference proteome</keyword>
<dbReference type="Proteomes" id="UP000431092">
    <property type="component" value="Unassembled WGS sequence"/>
</dbReference>
<proteinExistence type="predicted"/>
<evidence type="ECO:0000313" key="6">
    <source>
        <dbReference type="Proteomes" id="UP000431092"/>
    </source>
</evidence>
<organism evidence="5 6">
    <name type="scientific">Arsenicicoccus cauae</name>
    <dbReference type="NCBI Taxonomy" id="2663847"/>
    <lineage>
        <taxon>Bacteria</taxon>
        <taxon>Bacillati</taxon>
        <taxon>Actinomycetota</taxon>
        <taxon>Actinomycetes</taxon>
        <taxon>Micrococcales</taxon>
        <taxon>Intrasporangiaceae</taxon>
        <taxon>Arsenicicoccus</taxon>
    </lineage>
</organism>
<dbReference type="SMART" id="SM00421">
    <property type="entry name" value="HTH_LUXR"/>
    <property type="match status" value="1"/>
</dbReference>
<dbReference type="PANTHER" id="PTHR43214">
    <property type="entry name" value="TWO-COMPONENT RESPONSE REGULATOR"/>
    <property type="match status" value="1"/>
</dbReference>
<dbReference type="GO" id="GO:0000160">
    <property type="term" value="P:phosphorelay signal transduction system"/>
    <property type="evidence" value="ECO:0007669"/>
    <property type="project" value="InterPro"/>
</dbReference>
<evidence type="ECO:0000256" key="2">
    <source>
        <dbReference type="PROSITE-ProRule" id="PRU00169"/>
    </source>
</evidence>
<dbReference type="InterPro" id="IPR000792">
    <property type="entry name" value="Tscrpt_reg_LuxR_C"/>
</dbReference>
<dbReference type="PROSITE" id="PS50043">
    <property type="entry name" value="HTH_LUXR_2"/>
    <property type="match status" value="1"/>
</dbReference>
<dbReference type="PRINTS" id="PR00038">
    <property type="entry name" value="HTHLUXR"/>
</dbReference>
<dbReference type="RefSeq" id="WP_154592754.1">
    <property type="nucleotide sequence ID" value="NZ_CP171001.1"/>
</dbReference>
<dbReference type="InterPro" id="IPR039420">
    <property type="entry name" value="WalR-like"/>
</dbReference>
<dbReference type="PROSITE" id="PS50110">
    <property type="entry name" value="RESPONSE_REGULATORY"/>
    <property type="match status" value="1"/>
</dbReference>
<evidence type="ECO:0000313" key="5">
    <source>
        <dbReference type="EMBL" id="MTB71426.1"/>
    </source>
</evidence>
<dbReference type="Gene3D" id="3.40.50.2300">
    <property type="match status" value="1"/>
</dbReference>
<gene>
    <name evidence="5" type="ORF">GGG17_05475</name>
</gene>
<dbReference type="GO" id="GO:0003677">
    <property type="term" value="F:DNA binding"/>
    <property type="evidence" value="ECO:0007669"/>
    <property type="project" value="UniProtKB-KW"/>
</dbReference>
<dbReference type="AlphaFoldDB" id="A0A6I3IX15"/>